<organism evidence="1 2">
    <name type="scientific">Thermococcus camini</name>
    <dbReference type="NCBI Taxonomy" id="2016373"/>
    <lineage>
        <taxon>Archaea</taxon>
        <taxon>Methanobacteriati</taxon>
        <taxon>Methanobacteriota</taxon>
        <taxon>Thermococci</taxon>
        <taxon>Thermococcales</taxon>
        <taxon>Thermococcaceae</taxon>
        <taxon>Thermococcus</taxon>
    </lineage>
</organism>
<name>A0A7G2D8S7_9EURY</name>
<dbReference type="RefSeq" id="WP_188202093.1">
    <property type="nucleotide sequence ID" value="NZ_LR881183.1"/>
</dbReference>
<dbReference type="KEGG" id="tcq:TIRI35C_1142"/>
<dbReference type="GeneID" id="58918885"/>
<dbReference type="Proteomes" id="UP000516304">
    <property type="component" value="Chromosome TIRI35C"/>
</dbReference>
<keyword evidence="2" id="KW-1185">Reference proteome</keyword>
<dbReference type="AlphaFoldDB" id="A0A7G2D8S7"/>
<evidence type="ECO:0000313" key="2">
    <source>
        <dbReference type="Proteomes" id="UP000516304"/>
    </source>
</evidence>
<dbReference type="EMBL" id="LR881183">
    <property type="protein sequence ID" value="CAD5244296.1"/>
    <property type="molecule type" value="Genomic_DNA"/>
</dbReference>
<accession>A0A7G2D8S7</accession>
<protein>
    <submittedName>
        <fullName evidence="1">Uncharacterized protein</fullName>
    </submittedName>
</protein>
<gene>
    <name evidence="1" type="ORF">TIRI35C_1142</name>
</gene>
<evidence type="ECO:0000313" key="1">
    <source>
        <dbReference type="EMBL" id="CAD5244296.1"/>
    </source>
</evidence>
<proteinExistence type="predicted"/>
<sequence>MDILSLQVSVRHGDNPEEIAYKVARRLRKKGRYSELVPLIKRYGCSDNVKMLILWEARLLALRGDRTAFYLLEACNETEPDLLVEYLRKTWDSVTVIENLHLAGENVRKVFRITTEALRKINLPGVLFICNLPRGNYHRELCRLALLRMAILTKNPGEALEVCHELLRPTRAKLFRSIGRDIENCEEAIEELVETNRESLYWNDCVELALRGELTKALSLAGNSERLLAEIIKDYFLSGFIKNPRELLEGLKMGEFKRGLRCFLGAFVRRELKLEPIYLVYR</sequence>
<reference evidence="1 2" key="1">
    <citation type="submission" date="2020-09" db="EMBL/GenBank/DDBJ databases">
        <authorList>
            <person name="Courtine D."/>
        </authorList>
    </citation>
    <scope>NUCLEOTIDE SEQUENCE [LARGE SCALE GENOMIC DNA]</scope>
    <source>
        <strain evidence="1 2">IRI35c</strain>
    </source>
</reference>